<dbReference type="EMBL" id="BIFH01000053">
    <property type="protein sequence ID" value="GCE01807.1"/>
    <property type="molecule type" value="Genomic_DNA"/>
</dbReference>
<dbReference type="Proteomes" id="UP000286931">
    <property type="component" value="Unassembled WGS sequence"/>
</dbReference>
<name>A0A401Z4N6_9ACTN</name>
<feature type="region of interest" description="Disordered" evidence="1">
    <location>
        <begin position="37"/>
        <end position="104"/>
    </location>
</feature>
<feature type="chain" id="PRO_5019160720" description="Secreted protein" evidence="2">
    <location>
        <begin position="23"/>
        <end position="104"/>
    </location>
</feature>
<feature type="signal peptide" evidence="2">
    <location>
        <begin position="1"/>
        <end position="22"/>
    </location>
</feature>
<evidence type="ECO:0008006" key="5">
    <source>
        <dbReference type="Google" id="ProtNLM"/>
    </source>
</evidence>
<evidence type="ECO:0000313" key="4">
    <source>
        <dbReference type="Proteomes" id="UP000286931"/>
    </source>
</evidence>
<gene>
    <name evidence="3" type="ORF">EHYA_09581</name>
</gene>
<protein>
    <recommendedName>
        <fullName evidence="5">Secreted protein</fullName>
    </recommendedName>
</protein>
<proteinExistence type="predicted"/>
<organism evidence="3 4">
    <name type="scientific">Embleya hyalina</name>
    <dbReference type="NCBI Taxonomy" id="516124"/>
    <lineage>
        <taxon>Bacteria</taxon>
        <taxon>Bacillati</taxon>
        <taxon>Actinomycetota</taxon>
        <taxon>Actinomycetes</taxon>
        <taxon>Kitasatosporales</taxon>
        <taxon>Streptomycetaceae</taxon>
        <taxon>Embleya</taxon>
    </lineage>
</organism>
<evidence type="ECO:0000256" key="2">
    <source>
        <dbReference type="SAM" id="SignalP"/>
    </source>
</evidence>
<evidence type="ECO:0000256" key="1">
    <source>
        <dbReference type="SAM" id="MobiDB-lite"/>
    </source>
</evidence>
<comment type="caution">
    <text evidence="3">The sequence shown here is derived from an EMBL/GenBank/DDBJ whole genome shotgun (WGS) entry which is preliminary data.</text>
</comment>
<keyword evidence="4" id="KW-1185">Reference proteome</keyword>
<sequence>MSPLQIVSLPLALSAALNLAVAAGLLAHRSGAGIPQATLTGAAAPQPPARPSTSPPSPPTDDPTPPTRPAPDRLGPSTTALYTHDFGHQCSRPRKPTRTILKRS</sequence>
<accession>A0A401Z4N6</accession>
<keyword evidence="2" id="KW-0732">Signal</keyword>
<feature type="compositionally biased region" description="Basic residues" evidence="1">
    <location>
        <begin position="91"/>
        <end position="104"/>
    </location>
</feature>
<evidence type="ECO:0000313" key="3">
    <source>
        <dbReference type="EMBL" id="GCE01807.1"/>
    </source>
</evidence>
<dbReference type="AlphaFoldDB" id="A0A401Z4N6"/>
<reference evidence="3 4" key="1">
    <citation type="submission" date="2018-12" db="EMBL/GenBank/DDBJ databases">
        <title>Draft genome sequence of Embleya hyalina NBRC 13850T.</title>
        <authorList>
            <person name="Komaki H."/>
            <person name="Hosoyama A."/>
            <person name="Kimura A."/>
            <person name="Ichikawa N."/>
            <person name="Tamura T."/>
        </authorList>
    </citation>
    <scope>NUCLEOTIDE SEQUENCE [LARGE SCALE GENOMIC DNA]</scope>
    <source>
        <strain evidence="3 4">NBRC 13850</strain>
    </source>
</reference>
<feature type="compositionally biased region" description="Pro residues" evidence="1">
    <location>
        <begin position="45"/>
        <end position="69"/>
    </location>
</feature>